<protein>
    <submittedName>
        <fullName evidence="2">Uncharacterized protein</fullName>
    </submittedName>
</protein>
<dbReference type="EMBL" id="BPLR01019796">
    <property type="protein sequence ID" value="GIX71855.1"/>
    <property type="molecule type" value="Genomic_DNA"/>
</dbReference>
<proteinExistence type="predicted"/>
<comment type="caution">
    <text evidence="2">The sequence shown here is derived from an EMBL/GenBank/DDBJ whole genome shotgun (WGS) entry which is preliminary data.</text>
</comment>
<accession>A0AAV4MJ56</accession>
<reference evidence="2 3" key="1">
    <citation type="submission" date="2021-06" db="EMBL/GenBank/DDBJ databases">
        <title>Caerostris extrusa draft genome.</title>
        <authorList>
            <person name="Kono N."/>
            <person name="Arakawa K."/>
        </authorList>
    </citation>
    <scope>NUCLEOTIDE SEQUENCE [LARGE SCALE GENOMIC DNA]</scope>
</reference>
<feature type="region of interest" description="Disordered" evidence="1">
    <location>
        <begin position="1"/>
        <end position="26"/>
    </location>
</feature>
<name>A0AAV4MJ56_CAEEX</name>
<gene>
    <name evidence="2" type="ORF">CEXT_492721</name>
</gene>
<dbReference type="Proteomes" id="UP001054945">
    <property type="component" value="Unassembled WGS sequence"/>
</dbReference>
<evidence type="ECO:0000313" key="3">
    <source>
        <dbReference type="Proteomes" id="UP001054945"/>
    </source>
</evidence>
<organism evidence="2 3">
    <name type="scientific">Caerostris extrusa</name>
    <name type="common">Bark spider</name>
    <name type="synonym">Caerostris bankana</name>
    <dbReference type="NCBI Taxonomy" id="172846"/>
    <lineage>
        <taxon>Eukaryota</taxon>
        <taxon>Metazoa</taxon>
        <taxon>Ecdysozoa</taxon>
        <taxon>Arthropoda</taxon>
        <taxon>Chelicerata</taxon>
        <taxon>Arachnida</taxon>
        <taxon>Araneae</taxon>
        <taxon>Araneomorphae</taxon>
        <taxon>Entelegynae</taxon>
        <taxon>Araneoidea</taxon>
        <taxon>Araneidae</taxon>
        <taxon>Caerostris</taxon>
    </lineage>
</organism>
<dbReference type="AlphaFoldDB" id="A0AAV4MJ56"/>
<keyword evidence="3" id="KW-1185">Reference proteome</keyword>
<evidence type="ECO:0000256" key="1">
    <source>
        <dbReference type="SAM" id="MobiDB-lite"/>
    </source>
</evidence>
<sequence>MLIPHTTTPPPVGDEDPHTPPIPPGAPLTRVARTTLRRKHHPISLPKITKYHLLACHSETTLSPYVNKNSCCISISPALVSEDYNEGDIMKYNHPQTTEQVGEDSQNALDIDVNIKNDNETKLEDEDKFLILPRNFYQEGNCPTSVPVFRTLLIFQLRKTFHPYQGGFRATSPCFPFLLTVKKRVLARGRVHPLSPRIMLITMMRS</sequence>
<evidence type="ECO:0000313" key="2">
    <source>
        <dbReference type="EMBL" id="GIX71855.1"/>
    </source>
</evidence>